<sequence>MSRHPRVVDSHSQGHSTTTTTTTTTKPLSSSLYHQDVPTITNQQTLHPFHNTTTTTHDEKYSSYSLSSKESINTNSSNNSGRENSLTNAILHTSPPWEEASSFYYFQNEFSPFVQPSNDHHPHGNLLTLSTSDANLSEISQQPRNDPIVVSSPSSSHRSHTQHVQTFPSLQTTFDNYPRHQETTIDASPKTQTPSSLKNSESFNRLNAKQEREVRCSESSDRRKYSTTAARKQLSRCASFFAKFITVTNVLIVLFIFQVFLGIASSFVLLYSSGEHVLSHIQDFQRFQMQVFIDREIHQFVDNINTFISHMMRLVYRINLNDEISLLKVIDTVDSLYAKNVGANAYRYARFDDRYLAREYNQTVKGLALRVYDPLETSFCYFKISKEEMIHAPSNNSYTLSEYLHSTFTPFFKSKGVKYFPKSRVYYAPFNKGNNSATDILWTESWINYVGASVVSLSIPLFSNYSLSYLNDTSNRYLIQSELSPKLISIPSVDPNTNPQYKTPEYLFGVLSIQFSIELTISKLLNSTRSGWDILSSYSSNILDNSFIMDAKNAILGQQGGSTRVNAMYNIIVQKQLIEVLIAAKCSAIQLPASMTDVTVTTSNTVFFIIPAGTTVNGTTFSDTLEVEIMPFCDSYNLQWFIVVGVKQTSFFEEAVRGSESYLALFVGLLGLEMILLSLIIVRISCSLNRLAASVQQISQFGPFPSKTNNHPSKWKQTLLNAIDFLQESTLFYDIRLMHQNLSIMNSGLEIFCKYIPDTMKRECAQLDLGFSKRELGVLRVEIQDFYELNIVDTNRIAGIMTKYYNLTSNAIHVNGGVVDKFVGGSVTAVFNLSEEHTPEATATQMCQSALQIVLELEKYNQTFSTNFSVTIVMNYGTMSVGNIGSNNRLSFCVFGPEVTLLKSILDEHHISAKSIIIMTEKVFEKVKNIFTCYFVDFIGINEHLEGVYLLECLSQLSTTKQLENFSSLANVRECIIDRSFKEANAELSKLLLESHLACPYSLLQQLKNKISNYE</sequence>
<dbReference type="PROSITE" id="PS50125">
    <property type="entry name" value="GUANYLATE_CYCLASE_2"/>
    <property type="match status" value="1"/>
</dbReference>
<feature type="domain" description="Guanylate cyclase" evidence="3">
    <location>
        <begin position="777"/>
        <end position="906"/>
    </location>
</feature>
<feature type="compositionally biased region" description="Polar residues" evidence="1">
    <location>
        <begin position="72"/>
        <end position="86"/>
    </location>
</feature>
<dbReference type="Gene3D" id="3.30.70.1230">
    <property type="entry name" value="Nucleotide cyclase"/>
    <property type="match status" value="1"/>
</dbReference>
<protein>
    <recommendedName>
        <fullName evidence="3">Guanylate cyclase domain-containing protein</fullName>
    </recommendedName>
</protein>
<dbReference type="InterPro" id="IPR029787">
    <property type="entry name" value="Nucleotide_cyclase"/>
</dbReference>
<comment type="caution">
    <text evidence="4">The sequence shown here is derived from an EMBL/GenBank/DDBJ whole genome shotgun (WGS) entry which is preliminary data.</text>
</comment>
<feature type="compositionally biased region" description="Polar residues" evidence="1">
    <location>
        <begin position="184"/>
        <end position="207"/>
    </location>
</feature>
<dbReference type="VEuPathDB" id="AmoebaDB:NfTy_012440"/>
<evidence type="ECO:0000259" key="3">
    <source>
        <dbReference type="PROSITE" id="PS50125"/>
    </source>
</evidence>
<feature type="region of interest" description="Disordered" evidence="1">
    <location>
        <begin position="140"/>
        <end position="219"/>
    </location>
</feature>
<dbReference type="Proteomes" id="UP000444721">
    <property type="component" value="Unassembled WGS sequence"/>
</dbReference>
<feature type="region of interest" description="Disordered" evidence="1">
    <location>
        <begin position="1"/>
        <end position="86"/>
    </location>
</feature>
<accession>A0A6A5CA54</accession>
<dbReference type="InterPro" id="IPR001054">
    <property type="entry name" value="A/G_cyclase"/>
</dbReference>
<proteinExistence type="predicted"/>
<dbReference type="OMA" id="TESWINY"/>
<evidence type="ECO:0000256" key="2">
    <source>
        <dbReference type="SAM" id="Phobius"/>
    </source>
</evidence>
<dbReference type="GO" id="GO:0035556">
    <property type="term" value="P:intracellular signal transduction"/>
    <property type="evidence" value="ECO:0007669"/>
    <property type="project" value="InterPro"/>
</dbReference>
<feature type="transmembrane region" description="Helical" evidence="2">
    <location>
        <begin position="240"/>
        <end position="271"/>
    </location>
</feature>
<feature type="compositionally biased region" description="Polar residues" evidence="1">
    <location>
        <begin position="162"/>
        <end position="175"/>
    </location>
</feature>
<feature type="compositionally biased region" description="Low complexity" evidence="1">
    <location>
        <begin position="62"/>
        <end position="71"/>
    </location>
</feature>
<dbReference type="GeneID" id="68117694"/>
<feature type="compositionally biased region" description="Polar residues" evidence="1">
    <location>
        <begin position="26"/>
        <end position="46"/>
    </location>
</feature>
<dbReference type="Pfam" id="PF00211">
    <property type="entry name" value="Guanylate_cyc"/>
    <property type="match status" value="1"/>
</dbReference>
<dbReference type="VEuPathDB" id="AmoebaDB:FDP41_010479"/>
<dbReference type="OrthoDB" id="10397338at2759"/>
<dbReference type="CDD" id="cd07302">
    <property type="entry name" value="CHD"/>
    <property type="match status" value="1"/>
</dbReference>
<organism evidence="4 5">
    <name type="scientific">Naegleria fowleri</name>
    <name type="common">Brain eating amoeba</name>
    <dbReference type="NCBI Taxonomy" id="5763"/>
    <lineage>
        <taxon>Eukaryota</taxon>
        <taxon>Discoba</taxon>
        <taxon>Heterolobosea</taxon>
        <taxon>Tetramitia</taxon>
        <taxon>Eutetramitia</taxon>
        <taxon>Vahlkampfiidae</taxon>
        <taxon>Naegleria</taxon>
    </lineage>
</organism>
<dbReference type="EMBL" id="VFQX01000006">
    <property type="protein sequence ID" value="KAF0983414.1"/>
    <property type="molecule type" value="Genomic_DNA"/>
</dbReference>
<keyword evidence="2" id="KW-1133">Transmembrane helix</keyword>
<reference evidence="4 5" key="1">
    <citation type="journal article" date="2019" name="Sci. Rep.">
        <title>Nanopore sequencing improves the draft genome of the human pathogenic amoeba Naegleria fowleri.</title>
        <authorList>
            <person name="Liechti N."/>
            <person name="Schurch N."/>
            <person name="Bruggmann R."/>
            <person name="Wittwer M."/>
        </authorList>
    </citation>
    <scope>NUCLEOTIDE SEQUENCE [LARGE SCALE GENOMIC DNA]</scope>
    <source>
        <strain evidence="4 5">ATCC 30894</strain>
    </source>
</reference>
<name>A0A6A5CA54_NAEFO</name>
<dbReference type="RefSeq" id="XP_044568127.1">
    <property type="nucleotide sequence ID" value="XM_044700781.1"/>
</dbReference>
<evidence type="ECO:0000256" key="1">
    <source>
        <dbReference type="SAM" id="MobiDB-lite"/>
    </source>
</evidence>
<dbReference type="GO" id="GO:0009190">
    <property type="term" value="P:cyclic nucleotide biosynthetic process"/>
    <property type="evidence" value="ECO:0007669"/>
    <property type="project" value="InterPro"/>
</dbReference>
<keyword evidence="2" id="KW-0472">Membrane</keyword>
<evidence type="ECO:0000313" key="4">
    <source>
        <dbReference type="EMBL" id="KAF0983414.1"/>
    </source>
</evidence>
<dbReference type="AlphaFoldDB" id="A0A6A5CA54"/>
<feature type="compositionally biased region" description="Basic and acidic residues" evidence="1">
    <location>
        <begin position="208"/>
        <end position="219"/>
    </location>
</feature>
<evidence type="ECO:0000313" key="5">
    <source>
        <dbReference type="Proteomes" id="UP000444721"/>
    </source>
</evidence>
<keyword evidence="5" id="KW-1185">Reference proteome</keyword>
<gene>
    <name evidence="4" type="ORF">FDP41_010479</name>
</gene>
<dbReference type="SUPFAM" id="SSF55073">
    <property type="entry name" value="Nucleotide cyclase"/>
    <property type="match status" value="1"/>
</dbReference>
<keyword evidence="2" id="KW-0812">Transmembrane</keyword>
<dbReference type="VEuPathDB" id="AmoebaDB:NF0081260"/>